<proteinExistence type="predicted"/>
<dbReference type="AlphaFoldDB" id="A0A0V1D9E0"/>
<dbReference type="Proteomes" id="UP000054653">
    <property type="component" value="Unassembled WGS sequence"/>
</dbReference>
<dbReference type="EMBL" id="JYDI01000025">
    <property type="protein sequence ID" value="KRY58004.1"/>
    <property type="molecule type" value="Genomic_DNA"/>
</dbReference>
<organism evidence="1 2">
    <name type="scientific">Trichinella britovi</name>
    <name type="common">Parasitic roundworm</name>
    <dbReference type="NCBI Taxonomy" id="45882"/>
    <lineage>
        <taxon>Eukaryota</taxon>
        <taxon>Metazoa</taxon>
        <taxon>Ecdysozoa</taxon>
        <taxon>Nematoda</taxon>
        <taxon>Enoplea</taxon>
        <taxon>Dorylaimia</taxon>
        <taxon>Trichinellida</taxon>
        <taxon>Trichinellidae</taxon>
        <taxon>Trichinella</taxon>
    </lineage>
</organism>
<protein>
    <submittedName>
        <fullName evidence="1">Uncharacterized protein</fullName>
    </submittedName>
</protein>
<reference evidence="1 2" key="1">
    <citation type="submission" date="2015-01" db="EMBL/GenBank/DDBJ databases">
        <title>Evolution of Trichinella species and genotypes.</title>
        <authorList>
            <person name="Korhonen P.K."/>
            <person name="Edoardo P."/>
            <person name="Giuseppe L.R."/>
            <person name="Gasser R.B."/>
        </authorList>
    </citation>
    <scope>NUCLEOTIDE SEQUENCE [LARGE SCALE GENOMIC DNA]</scope>
    <source>
        <strain evidence="1">ISS120</strain>
    </source>
</reference>
<accession>A0A0V1D9E0</accession>
<comment type="caution">
    <text evidence="1">The sequence shown here is derived from an EMBL/GenBank/DDBJ whole genome shotgun (WGS) entry which is preliminary data.</text>
</comment>
<gene>
    <name evidence="1" type="ORF">T03_9949</name>
</gene>
<keyword evidence="2" id="KW-1185">Reference proteome</keyword>
<name>A0A0V1D9E0_TRIBR</name>
<sequence length="38" mass="4367">MPHWKRRKSLACFLMAKRRPFDKQLNADSSAISASSQC</sequence>
<evidence type="ECO:0000313" key="2">
    <source>
        <dbReference type="Proteomes" id="UP000054653"/>
    </source>
</evidence>
<evidence type="ECO:0000313" key="1">
    <source>
        <dbReference type="EMBL" id="KRY58004.1"/>
    </source>
</evidence>